<sequence length="509" mass="57075">MSNVLPIGLQGTAWFPYQSVPPYFRNDSTIFRALDNLEQMTQTPRAMNLSAALAASSTSLQGLVDVENPLTGKAGPISLNILTVAGSGERKSSLESKVIKGLKRFMLDDTKRLKRALVRHALIISEYREVEKYLMQEMLDASNEEKDIAIERLVDHQLNEPQAPKPRVIRFEDVTPQALQAELQGVGANAILSSSEGAKILNSLLMRNTSFLNDLWSGEDTRVSRKSSNDIIIEDARLTVAIMTQVSTVKKFITKSTDDVRDNGFFARFLLCYPPSNCGNRQSYGIKIPTEAIDEFNERVYSLLQLLPLEIDERKRRVVKFCYDAKKVLTEISNEIETSMKPGGRFEFAKDHASKLVENTVRVAAILHCFEVYSEDETLSEIPLSTLWDAINIVAYYSSEFMGLFCSPPSPPQYVLDAEVLANWLAQRANAGTRYIKNNYILQYGPNCLRKSKALKAALDYLGPDPRFSQLLVGQTKVIDLFPAHPQDLPKQQVDLSTVSIPPLPMSHY</sequence>
<dbReference type="Pfam" id="PF13148">
    <property type="entry name" value="DUF3987"/>
    <property type="match status" value="1"/>
</dbReference>
<gene>
    <name evidence="1" type="ORF">QWY96_02955</name>
</gene>
<dbReference type="RefSeq" id="WP_261839026.1">
    <property type="nucleotide sequence ID" value="NZ_AP025458.1"/>
</dbReference>
<accession>A0ABT8CFB2</accession>
<dbReference type="EMBL" id="JAUFQY010000001">
    <property type="protein sequence ID" value="MDN3700119.1"/>
    <property type="molecule type" value="Genomic_DNA"/>
</dbReference>
<dbReference type="InterPro" id="IPR025048">
    <property type="entry name" value="DUF3987"/>
</dbReference>
<proteinExistence type="predicted"/>
<organism evidence="1 2">
    <name type="scientific">Vibrio artabrorum</name>
    <dbReference type="NCBI Taxonomy" id="446374"/>
    <lineage>
        <taxon>Bacteria</taxon>
        <taxon>Pseudomonadati</taxon>
        <taxon>Pseudomonadota</taxon>
        <taxon>Gammaproteobacteria</taxon>
        <taxon>Vibrionales</taxon>
        <taxon>Vibrionaceae</taxon>
        <taxon>Vibrio</taxon>
    </lineage>
</organism>
<evidence type="ECO:0000313" key="2">
    <source>
        <dbReference type="Proteomes" id="UP001223712"/>
    </source>
</evidence>
<protein>
    <submittedName>
        <fullName evidence="1">YfjI family protein</fullName>
    </submittedName>
</protein>
<keyword evidence="2" id="KW-1185">Reference proteome</keyword>
<comment type="caution">
    <text evidence="1">The sequence shown here is derived from an EMBL/GenBank/DDBJ whole genome shotgun (WGS) entry which is preliminary data.</text>
</comment>
<name>A0ABT8CFB2_9VIBR</name>
<dbReference type="Proteomes" id="UP001223712">
    <property type="component" value="Unassembled WGS sequence"/>
</dbReference>
<reference evidence="2" key="1">
    <citation type="journal article" date="2019" name="Int. J. Syst. Evol. Microbiol.">
        <title>The Global Catalogue of Microorganisms (GCM) 10K type strain sequencing project: providing services to taxonomists for standard genome sequencing and annotation.</title>
        <authorList>
            <consortium name="The Broad Institute Genomics Platform"/>
            <consortium name="The Broad Institute Genome Sequencing Center for Infectious Disease"/>
            <person name="Wu L."/>
            <person name="Ma J."/>
        </authorList>
    </citation>
    <scope>NUCLEOTIDE SEQUENCE [LARGE SCALE GENOMIC DNA]</scope>
    <source>
        <strain evidence="2">CECT 7226</strain>
    </source>
</reference>
<evidence type="ECO:0000313" key="1">
    <source>
        <dbReference type="EMBL" id="MDN3700119.1"/>
    </source>
</evidence>